<dbReference type="RefSeq" id="WP_035087722.1">
    <property type="nucleotide sequence ID" value="NZ_JQGC01000048.1"/>
</dbReference>
<protein>
    <submittedName>
        <fullName evidence="1">Uncharacterized protein</fullName>
    </submittedName>
</protein>
<dbReference type="AlphaFoldDB" id="A0A087LSE8"/>
<accession>A0A087LSE8</accession>
<evidence type="ECO:0000313" key="2">
    <source>
        <dbReference type="Proteomes" id="UP000028981"/>
    </source>
</evidence>
<dbReference type="Proteomes" id="UP000028981">
    <property type="component" value="Unassembled WGS sequence"/>
</dbReference>
<keyword evidence="2" id="KW-1185">Reference proteome</keyword>
<evidence type="ECO:0000313" key="1">
    <source>
        <dbReference type="EMBL" id="KFL27551.1"/>
    </source>
</evidence>
<proteinExistence type="predicted"/>
<comment type="caution">
    <text evidence="1">The sequence shown here is derived from an EMBL/GenBank/DDBJ whole genome shotgun (WGS) entry which is preliminary data.</text>
</comment>
<dbReference type="OrthoDB" id="8438642at2"/>
<name>A0A087LSE8_9HYPH</name>
<gene>
    <name evidence="1" type="ORF">JP75_25235</name>
</gene>
<reference evidence="1 2" key="1">
    <citation type="submission" date="2014-08" db="EMBL/GenBank/DDBJ databases">
        <authorList>
            <person name="Hassan Y.I."/>
            <person name="Lepp D."/>
            <person name="Zhou T."/>
        </authorList>
    </citation>
    <scope>NUCLEOTIDE SEQUENCE [LARGE SCALE GENOMIC DNA]</scope>
    <source>
        <strain evidence="1 2">IFO13584</strain>
    </source>
</reference>
<dbReference type="EMBL" id="JQGC01000048">
    <property type="protein sequence ID" value="KFL27551.1"/>
    <property type="molecule type" value="Genomic_DNA"/>
</dbReference>
<sequence>MRFGFTEVKAEIWARFVEEAIRLLDEAGRELRGADAWHTYVQKRGALSQPKRKGKAHIHVPIEDGLTAELGHIARRLRAAVPLNHVLRLQEVVFETEHLIQSANRTGRHSRKVDFFIYSQLGTNAPEFAIEAKPLRSSADIRSRYLAEEGLGCFFATDSVYTHQPVAGMLSYSLGETPYSHLESLRTALEQLEPRPMATDQVDLSDPIRLICSRHERAQLNLTPVTIVHFEMMFPVEVGTSAPA</sequence>
<organism evidence="1 2">
    <name type="scientific">Devosia riboflavina</name>
    <dbReference type="NCBI Taxonomy" id="46914"/>
    <lineage>
        <taxon>Bacteria</taxon>
        <taxon>Pseudomonadati</taxon>
        <taxon>Pseudomonadota</taxon>
        <taxon>Alphaproteobacteria</taxon>
        <taxon>Hyphomicrobiales</taxon>
        <taxon>Devosiaceae</taxon>
        <taxon>Devosia</taxon>
    </lineage>
</organism>